<dbReference type="KEGG" id="tve:TRV_02106"/>
<accession>D4D4T9</accession>
<dbReference type="AlphaFoldDB" id="D4D4T9"/>
<sequence>THPDQMNAADRNAENERGRMCMIEVLRERGSVRCGRRGGERRTRRGGSPVSLVAVWWGFLRYYCLPPLLTTAHEYDFILPSTSTTSLAPTPTYNASAYECLRVLPAACGLQSTVCFIVLPPCLALKTAIQSSSLALKLALGRPPVWLDMAADTEDPLLSIRIALETDEMKQLPSYKRRSWPWKWALIRWLHLLRASPHGVPKIRGIICA</sequence>
<protein>
    <submittedName>
        <fullName evidence="1">Uncharacterized protein</fullName>
    </submittedName>
</protein>
<dbReference type="HOGENOM" id="CLU_1318218_0_0_1"/>
<comment type="caution">
    <text evidence="1">The sequence shown here is derived from an EMBL/GenBank/DDBJ whole genome shotgun (WGS) entry which is preliminary data.</text>
</comment>
<proteinExistence type="predicted"/>
<organism evidence="1 2">
    <name type="scientific">Trichophyton verrucosum (strain HKI 0517)</name>
    <dbReference type="NCBI Taxonomy" id="663202"/>
    <lineage>
        <taxon>Eukaryota</taxon>
        <taxon>Fungi</taxon>
        <taxon>Dikarya</taxon>
        <taxon>Ascomycota</taxon>
        <taxon>Pezizomycotina</taxon>
        <taxon>Eurotiomycetes</taxon>
        <taxon>Eurotiomycetidae</taxon>
        <taxon>Onygenales</taxon>
        <taxon>Arthrodermataceae</taxon>
        <taxon>Trichophyton</taxon>
    </lineage>
</organism>
<keyword evidence="2" id="KW-1185">Reference proteome</keyword>
<name>D4D4T9_TRIVH</name>
<gene>
    <name evidence="1" type="ORF">TRV_02106</name>
</gene>
<evidence type="ECO:0000313" key="1">
    <source>
        <dbReference type="EMBL" id="EFE43101.1"/>
    </source>
</evidence>
<dbReference type="GeneID" id="9582287"/>
<feature type="non-terminal residue" evidence="1">
    <location>
        <position position="1"/>
    </location>
</feature>
<dbReference type="RefSeq" id="XP_003023719.1">
    <property type="nucleotide sequence ID" value="XM_003023673.1"/>
</dbReference>
<evidence type="ECO:0000313" key="2">
    <source>
        <dbReference type="Proteomes" id="UP000008383"/>
    </source>
</evidence>
<reference evidence="2" key="1">
    <citation type="journal article" date="2011" name="Genome Biol.">
        <title>Comparative and functional genomics provide insights into the pathogenicity of dermatophytic fungi.</title>
        <authorList>
            <person name="Burmester A."/>
            <person name="Shelest E."/>
            <person name="Gloeckner G."/>
            <person name="Heddergott C."/>
            <person name="Schindler S."/>
            <person name="Staib P."/>
            <person name="Heidel A."/>
            <person name="Felder M."/>
            <person name="Petzold A."/>
            <person name="Szafranski K."/>
            <person name="Feuermann M."/>
            <person name="Pedruzzi I."/>
            <person name="Priebe S."/>
            <person name="Groth M."/>
            <person name="Winkler R."/>
            <person name="Li W."/>
            <person name="Kniemeyer O."/>
            <person name="Schroeckh V."/>
            <person name="Hertweck C."/>
            <person name="Hube B."/>
            <person name="White T.C."/>
            <person name="Platzer M."/>
            <person name="Guthke R."/>
            <person name="Heitman J."/>
            <person name="Woestemeyer J."/>
            <person name="Zipfel P.F."/>
            <person name="Monod M."/>
            <person name="Brakhage A.A."/>
        </authorList>
    </citation>
    <scope>NUCLEOTIDE SEQUENCE [LARGE SCALE GENOMIC DNA]</scope>
    <source>
        <strain evidence="2">HKI 0517</strain>
    </source>
</reference>
<dbReference type="Proteomes" id="UP000008383">
    <property type="component" value="Unassembled WGS sequence"/>
</dbReference>
<dbReference type="EMBL" id="ACYE01000113">
    <property type="protein sequence ID" value="EFE43101.1"/>
    <property type="molecule type" value="Genomic_DNA"/>
</dbReference>